<dbReference type="OrthoDB" id="5289726at2"/>
<name>A0A5B9EHU5_9BACT</name>
<dbReference type="PANTHER" id="PTHR43397:SF1">
    <property type="entry name" value="ERGOTHIONEINE BIOSYNTHESIS PROTEIN 1"/>
    <property type="match status" value="1"/>
</dbReference>
<dbReference type="InterPro" id="IPR051128">
    <property type="entry name" value="EgtD_Methyltrsf_superfamily"/>
</dbReference>
<dbReference type="SUPFAM" id="SSF53335">
    <property type="entry name" value="S-adenosyl-L-methionine-dependent methyltransferases"/>
    <property type="match status" value="1"/>
</dbReference>
<dbReference type="GO" id="GO:0032259">
    <property type="term" value="P:methylation"/>
    <property type="evidence" value="ECO:0007669"/>
    <property type="project" value="UniProtKB-KW"/>
</dbReference>
<dbReference type="CDD" id="cd02440">
    <property type="entry name" value="AdoMet_MTases"/>
    <property type="match status" value="1"/>
</dbReference>
<keyword evidence="1 4" id="KW-0489">Methyltransferase</keyword>
<dbReference type="PIRSF" id="PIRSF018005">
    <property type="entry name" value="UCP018005"/>
    <property type="match status" value="1"/>
</dbReference>
<dbReference type="AlphaFoldDB" id="A0A5B9EHU5"/>
<dbReference type="GO" id="GO:0052706">
    <property type="term" value="F:L-histidine N(alpha)-methyltransferase activity"/>
    <property type="evidence" value="ECO:0007669"/>
    <property type="project" value="UniProtKB-EC"/>
</dbReference>
<dbReference type="EMBL" id="CP042806">
    <property type="protein sequence ID" value="QEE31204.1"/>
    <property type="molecule type" value="Genomic_DNA"/>
</dbReference>
<keyword evidence="2 4" id="KW-0808">Transferase</keyword>
<evidence type="ECO:0000256" key="1">
    <source>
        <dbReference type="ARBA" id="ARBA00022603"/>
    </source>
</evidence>
<dbReference type="InterPro" id="IPR035094">
    <property type="entry name" value="EgtD"/>
</dbReference>
<dbReference type="Pfam" id="PF10017">
    <property type="entry name" value="Methyltransf_33"/>
    <property type="match status" value="1"/>
</dbReference>
<evidence type="ECO:0000259" key="3">
    <source>
        <dbReference type="Pfam" id="PF10017"/>
    </source>
</evidence>
<dbReference type="EC" id="2.1.1.44" evidence="4"/>
<keyword evidence="5" id="KW-1185">Reference proteome</keyword>
<dbReference type="Gene3D" id="3.40.50.150">
    <property type="entry name" value="Vaccinia Virus protein VP39"/>
    <property type="match status" value="1"/>
</dbReference>
<gene>
    <name evidence="4" type="primary">egtD</name>
    <name evidence="4" type="ORF">FTW19_05985</name>
</gene>
<proteinExistence type="predicted"/>
<accession>A0A5B9EHU5</accession>
<protein>
    <submittedName>
        <fullName evidence="4">L-histidine N(Alpha)-methyltransferase</fullName>
        <ecNumber evidence="4">2.1.1.44</ecNumber>
    </submittedName>
</protein>
<evidence type="ECO:0000313" key="5">
    <source>
        <dbReference type="Proteomes" id="UP000321820"/>
    </source>
</evidence>
<dbReference type="InterPro" id="IPR017804">
    <property type="entry name" value="MeTrfase_EgtD-like"/>
</dbReference>
<dbReference type="KEGG" id="talb:FTW19_05985"/>
<sequence length="324" mass="36429">MLPACISPELQYAISCEVRNGLFCEGQKTLSPWLFYDEEGSALFERITELPEYYPTRTERALFERHGAAIIATAAGKQRLSVLELGAGTATKTGILLEDVVRRQGSVRYIPVDVSASALDEARISLERRLPGVHVHPMVRNYVLDPLDRPMVDGRLLALYIGSSVGNFSPEEARAILRNLASILRPGDALLLGTDMIKDEETLLAAYNDAAGVTAEFNRNVLRRLNREMGADFDLAAFRHIATWNPHESRIEMHLQALRRQAIHFPSLGTIECEAGETLHTENSYKFTTQSLRDLFADTGFRAEKQWRDDRNWFSVTLARLLPD</sequence>
<dbReference type="Proteomes" id="UP000321820">
    <property type="component" value="Chromosome"/>
</dbReference>
<dbReference type="InterPro" id="IPR019257">
    <property type="entry name" value="MeTrfase_dom"/>
</dbReference>
<evidence type="ECO:0000256" key="2">
    <source>
        <dbReference type="ARBA" id="ARBA00022679"/>
    </source>
</evidence>
<organism evidence="4 5">
    <name type="scientific">Terriglobus albidus</name>
    <dbReference type="NCBI Taxonomy" id="1592106"/>
    <lineage>
        <taxon>Bacteria</taxon>
        <taxon>Pseudomonadati</taxon>
        <taxon>Acidobacteriota</taxon>
        <taxon>Terriglobia</taxon>
        <taxon>Terriglobales</taxon>
        <taxon>Acidobacteriaceae</taxon>
        <taxon>Terriglobus</taxon>
    </lineage>
</organism>
<reference evidence="4 5" key="1">
    <citation type="submission" date="2019-08" db="EMBL/GenBank/DDBJ databases">
        <title>Complete genome sequence of Terriglobus albidus strain ORNL.</title>
        <authorList>
            <person name="Podar M."/>
        </authorList>
    </citation>
    <scope>NUCLEOTIDE SEQUENCE [LARGE SCALE GENOMIC DNA]</scope>
    <source>
        <strain evidence="4 5">ORNL</strain>
    </source>
</reference>
<dbReference type="PANTHER" id="PTHR43397">
    <property type="entry name" value="ERGOTHIONEINE BIOSYNTHESIS PROTEIN 1"/>
    <property type="match status" value="1"/>
</dbReference>
<evidence type="ECO:0000313" key="4">
    <source>
        <dbReference type="EMBL" id="QEE31204.1"/>
    </source>
</evidence>
<dbReference type="NCBIfam" id="TIGR03438">
    <property type="entry name" value="egtD_ergothio"/>
    <property type="match status" value="1"/>
</dbReference>
<dbReference type="InterPro" id="IPR029063">
    <property type="entry name" value="SAM-dependent_MTases_sf"/>
</dbReference>
<feature type="domain" description="Histidine-specific methyltransferase SAM-dependent" evidence="3">
    <location>
        <begin position="17"/>
        <end position="320"/>
    </location>
</feature>